<sequence>MKIATFLVGFGAALITAYVVDRLLRSRKNANRLPLPPGPKPLPFVGNIRDLPKRGTFGAHHWVKFKDLYGPISSVQVMGKTIIVVNDADMASEIFEKRSTTFSSRAKLTVAGDLVGWKDSTGGLPYNNTWRVHRKHMARIIGSKTSTAQYDKLQEEEAGHFLLHLLESPQNLEDHIKRLVNADPEVGSIILSMVFGYNTEQFKKDGLLDLMNKVMDDFTRIATIGTYMVDIFPLLRYVPEWFPGTGWKQEAKQYAEEYMATVEKPYRFVQHQMAEGKDDQSYLSRLLSATGDEPDDTYDVKMTAQSLFAGGSDTSVSALYSFFLAMTLYPDIQKKAQAEIDRVIGSERLPNLDDRENLPYIEALLSEVFRWHPIAPMGIGHASSEDATFNGYFIPAGAIVVGNIWWFTHDPAVYKDPMEFRPERYVDGQGHEPETDPRKYVFGFGRRICPGRLLAENTLYLTIVQVLAVFNIEKKIIDGKVIEPEEKFLPGLISHPAHFETSIKPRSPHHEQLIRSVEQVYPWRKSHAEVFEKVTS</sequence>
<evidence type="ECO:0000313" key="2">
    <source>
        <dbReference type="Proteomes" id="UP000805649"/>
    </source>
</evidence>
<comment type="caution">
    <text evidence="1">The sequence shown here is derived from an EMBL/GenBank/DDBJ whole genome shotgun (WGS) entry which is preliminary data.</text>
</comment>
<keyword evidence="2" id="KW-1185">Reference proteome</keyword>
<accession>A0ACC3YHA2</accession>
<protein>
    <submittedName>
        <fullName evidence="1">Cytochrome p450 oxidoreductase</fullName>
    </submittedName>
</protein>
<evidence type="ECO:0000313" key="1">
    <source>
        <dbReference type="EMBL" id="KAL0931244.1"/>
    </source>
</evidence>
<dbReference type="EMBL" id="VUJX02000010">
    <property type="protein sequence ID" value="KAL0931244.1"/>
    <property type="molecule type" value="Genomic_DNA"/>
</dbReference>
<dbReference type="Proteomes" id="UP000805649">
    <property type="component" value="Unassembled WGS sequence"/>
</dbReference>
<proteinExistence type="predicted"/>
<name>A0ACC3YHA2_COLTU</name>
<gene>
    <name evidence="1" type="ORF">CTRU02_213979</name>
</gene>
<reference evidence="1 2" key="1">
    <citation type="journal article" date="2020" name="Phytopathology">
        <title>Genome Sequence Resources of Colletotrichum truncatum, C. plurivorum, C. musicola, and C. sojae: Four Species Pathogenic to Soybean (Glycine max).</title>
        <authorList>
            <person name="Rogerio F."/>
            <person name="Boufleur T.R."/>
            <person name="Ciampi-Guillardi M."/>
            <person name="Sukno S.A."/>
            <person name="Thon M.R."/>
            <person name="Massola Junior N.S."/>
            <person name="Baroncelli R."/>
        </authorList>
    </citation>
    <scope>NUCLEOTIDE SEQUENCE [LARGE SCALE GENOMIC DNA]</scope>
    <source>
        <strain evidence="1 2">CMES1059</strain>
    </source>
</reference>
<organism evidence="1 2">
    <name type="scientific">Colletotrichum truncatum</name>
    <name type="common">Anthracnose fungus</name>
    <name type="synonym">Colletotrichum capsici</name>
    <dbReference type="NCBI Taxonomy" id="5467"/>
    <lineage>
        <taxon>Eukaryota</taxon>
        <taxon>Fungi</taxon>
        <taxon>Dikarya</taxon>
        <taxon>Ascomycota</taxon>
        <taxon>Pezizomycotina</taxon>
        <taxon>Sordariomycetes</taxon>
        <taxon>Hypocreomycetidae</taxon>
        <taxon>Glomerellales</taxon>
        <taxon>Glomerellaceae</taxon>
        <taxon>Colletotrichum</taxon>
        <taxon>Colletotrichum truncatum species complex</taxon>
    </lineage>
</organism>